<dbReference type="Proteomes" id="UP000625711">
    <property type="component" value="Unassembled WGS sequence"/>
</dbReference>
<protein>
    <submittedName>
        <fullName evidence="2">Uncharacterized protein</fullName>
    </submittedName>
</protein>
<evidence type="ECO:0000256" key="1">
    <source>
        <dbReference type="SAM" id="MobiDB-lite"/>
    </source>
</evidence>
<proteinExistence type="predicted"/>
<accession>A0A834I2Q0</accession>
<organism evidence="2 3">
    <name type="scientific">Rhynchophorus ferrugineus</name>
    <name type="common">Red palm weevil</name>
    <name type="synonym">Curculio ferrugineus</name>
    <dbReference type="NCBI Taxonomy" id="354439"/>
    <lineage>
        <taxon>Eukaryota</taxon>
        <taxon>Metazoa</taxon>
        <taxon>Ecdysozoa</taxon>
        <taxon>Arthropoda</taxon>
        <taxon>Hexapoda</taxon>
        <taxon>Insecta</taxon>
        <taxon>Pterygota</taxon>
        <taxon>Neoptera</taxon>
        <taxon>Endopterygota</taxon>
        <taxon>Coleoptera</taxon>
        <taxon>Polyphaga</taxon>
        <taxon>Cucujiformia</taxon>
        <taxon>Curculionidae</taxon>
        <taxon>Dryophthorinae</taxon>
        <taxon>Rhynchophorus</taxon>
    </lineage>
</organism>
<reference evidence="2" key="1">
    <citation type="submission" date="2020-08" db="EMBL/GenBank/DDBJ databases">
        <title>Genome sequencing and assembly of the red palm weevil Rhynchophorus ferrugineus.</title>
        <authorList>
            <person name="Dias G.B."/>
            <person name="Bergman C.M."/>
            <person name="Manee M."/>
        </authorList>
    </citation>
    <scope>NUCLEOTIDE SEQUENCE</scope>
    <source>
        <strain evidence="2">AA-2017</strain>
        <tissue evidence="2">Whole larva</tissue>
    </source>
</reference>
<dbReference type="AlphaFoldDB" id="A0A834I2Q0"/>
<feature type="compositionally biased region" description="Basic residues" evidence="1">
    <location>
        <begin position="55"/>
        <end position="70"/>
    </location>
</feature>
<feature type="region of interest" description="Disordered" evidence="1">
    <location>
        <begin position="52"/>
        <end position="112"/>
    </location>
</feature>
<gene>
    <name evidence="2" type="ORF">GWI33_013952</name>
</gene>
<name>A0A834I2Q0_RHYFE</name>
<keyword evidence="3" id="KW-1185">Reference proteome</keyword>
<dbReference type="EMBL" id="JAACXV010013486">
    <property type="protein sequence ID" value="KAF7273335.1"/>
    <property type="molecule type" value="Genomic_DNA"/>
</dbReference>
<comment type="caution">
    <text evidence="2">The sequence shown here is derived from an EMBL/GenBank/DDBJ whole genome shotgun (WGS) entry which is preliminary data.</text>
</comment>
<sequence>MSKRLLGSLVIFPWPDTVTLNEPTKEKANTLQSYGSIIRATPKKSAVSIIARSSARNRVKIHNRNRKRRPSNPPIGQSRHPWSPTAARMHGAFSLCNPVKGRASSPRDPARP</sequence>
<evidence type="ECO:0000313" key="2">
    <source>
        <dbReference type="EMBL" id="KAF7273335.1"/>
    </source>
</evidence>
<evidence type="ECO:0000313" key="3">
    <source>
        <dbReference type="Proteomes" id="UP000625711"/>
    </source>
</evidence>